<dbReference type="GO" id="GO:0000139">
    <property type="term" value="C:Golgi membrane"/>
    <property type="evidence" value="ECO:0007669"/>
    <property type="project" value="UniProtKB-SubCell"/>
</dbReference>
<dbReference type="GO" id="GO:0097503">
    <property type="term" value="P:sialylation"/>
    <property type="evidence" value="ECO:0007669"/>
    <property type="project" value="TreeGrafter"/>
</dbReference>
<dbReference type="FunFam" id="3.90.1480.20:FF:000015">
    <property type="entry name" value="Lactosylceramide alpha-2,3-sialyltransferase"/>
    <property type="match status" value="1"/>
</dbReference>
<keyword evidence="7" id="KW-0735">Signal-anchor</keyword>
<keyword evidence="4 19" id="KW-0328">Glycosyltransferase</keyword>
<comment type="catalytic activity">
    <reaction evidence="17">
        <text>a ganglioside GM1 (d18:1(4E)) + CMP-N-acetyl-beta-neuraminate = a ganglioside GD1a (d18:1(4E)) + CMP + H(+)</text>
        <dbReference type="Rhea" id="RHEA:18021"/>
        <dbReference type="ChEBI" id="CHEBI:15378"/>
        <dbReference type="ChEBI" id="CHEBI:57812"/>
        <dbReference type="ChEBI" id="CHEBI:60377"/>
        <dbReference type="ChEBI" id="CHEBI:77709"/>
        <dbReference type="ChEBI" id="CHEBI:78445"/>
        <dbReference type="EC" id="2.4.3.2"/>
    </reaction>
    <physiologicalReaction direction="left-to-right" evidence="17">
        <dbReference type="Rhea" id="RHEA:18022"/>
    </physiologicalReaction>
</comment>
<evidence type="ECO:0000256" key="7">
    <source>
        <dbReference type="ARBA" id="ARBA00022968"/>
    </source>
</evidence>
<evidence type="ECO:0000256" key="18">
    <source>
        <dbReference type="ARBA" id="ARBA00047509"/>
    </source>
</evidence>
<keyword evidence="11" id="KW-1015">Disulfide bond</keyword>
<evidence type="ECO:0000256" key="9">
    <source>
        <dbReference type="ARBA" id="ARBA00023034"/>
    </source>
</evidence>
<name>A0A7J8DV24_MOLMO</name>
<keyword evidence="10" id="KW-0472">Membrane</keyword>
<comment type="catalytic activity">
    <reaction evidence="13">
        <text>a beta-D-galactosyl-(1-&gt;3)-N-acetyl-alpha-D-galactosaminyl derivative + CMP-N-acetyl-beta-neuraminate = an N-acetyl-alpha-neuraminyl-(2-&gt;3)-beta-D-galactosyl-(1-&gt;3)-N-acetyl-alpha-D-galactosaminyl derivative + CMP + H(+)</text>
        <dbReference type="Rhea" id="RHEA:21616"/>
        <dbReference type="ChEBI" id="CHEBI:15378"/>
        <dbReference type="ChEBI" id="CHEBI:57812"/>
        <dbReference type="ChEBI" id="CHEBI:60377"/>
        <dbReference type="ChEBI" id="CHEBI:133470"/>
        <dbReference type="ChEBI" id="CHEBI:139596"/>
        <dbReference type="EC" id="2.4.3.4"/>
    </reaction>
    <physiologicalReaction direction="left-to-right" evidence="13">
        <dbReference type="Rhea" id="RHEA:21617"/>
    </physiologicalReaction>
</comment>
<comment type="catalytic activity">
    <reaction evidence="16">
        <text>a ganglioside GA1 (d18:1(4E)) + CMP-N-acetyl-beta-neuraminate = a ganglioside GM1b (d18:1(4E)) + CMP + H(+)</text>
        <dbReference type="Rhea" id="RHEA:47560"/>
        <dbReference type="ChEBI" id="CHEBI:15378"/>
        <dbReference type="ChEBI" id="CHEBI:27938"/>
        <dbReference type="ChEBI" id="CHEBI:57812"/>
        <dbReference type="ChEBI" id="CHEBI:60377"/>
        <dbReference type="ChEBI" id="CHEBI:78568"/>
    </reaction>
    <physiologicalReaction direction="left-to-right" evidence="16">
        <dbReference type="Rhea" id="RHEA:47561"/>
    </physiologicalReaction>
</comment>
<evidence type="ECO:0000313" key="20">
    <source>
        <dbReference type="Proteomes" id="UP000550707"/>
    </source>
</evidence>
<keyword evidence="5 19" id="KW-0808">Transferase</keyword>
<dbReference type="Pfam" id="PF00777">
    <property type="entry name" value="Glyco_transf_29"/>
    <property type="match status" value="1"/>
</dbReference>
<evidence type="ECO:0000256" key="11">
    <source>
        <dbReference type="ARBA" id="ARBA00023157"/>
    </source>
</evidence>
<evidence type="ECO:0000256" key="15">
    <source>
        <dbReference type="ARBA" id="ARBA00042990"/>
    </source>
</evidence>
<comment type="caution">
    <text evidence="19">The sequence shown here is derived from an EMBL/GenBank/DDBJ whole genome shotgun (WGS) entry which is preliminary data.</text>
</comment>
<evidence type="ECO:0000256" key="4">
    <source>
        <dbReference type="ARBA" id="ARBA00022676"/>
    </source>
</evidence>
<dbReference type="PANTHER" id="PTHR46032:SF6">
    <property type="entry name" value="CMP-N-ACETYLNEURAMINATE-BETA-GALACTOSAMIDE-ALPHA-2,3-SIALYLTRANSFERASE 1"/>
    <property type="match status" value="1"/>
</dbReference>
<keyword evidence="9" id="KW-0333">Golgi apparatus</keyword>
<evidence type="ECO:0000256" key="12">
    <source>
        <dbReference type="ARBA" id="ARBA00023180"/>
    </source>
</evidence>
<evidence type="ECO:0000313" key="19">
    <source>
        <dbReference type="EMBL" id="KAF6426885.1"/>
    </source>
</evidence>
<keyword evidence="8" id="KW-1133">Transmembrane helix</keyword>
<proteinExistence type="inferred from homology"/>
<dbReference type="AlphaFoldDB" id="A0A7J8DV24"/>
<dbReference type="Proteomes" id="UP000550707">
    <property type="component" value="Unassembled WGS sequence"/>
</dbReference>
<evidence type="ECO:0000256" key="1">
    <source>
        <dbReference type="ARBA" id="ARBA00004323"/>
    </source>
</evidence>
<accession>A0A7J8DV24</accession>
<protein>
    <recommendedName>
        <fullName evidence="14">beta-D-galactosyl-(1-&gt;3)-N-acetyl-beta-D-galactosaminide alpha-2,3-sialyltransferase</fullName>
        <ecNumber evidence="14">2.4.3.2</ecNumber>
    </recommendedName>
    <alternativeName>
        <fullName evidence="15">Monosialoganglioside sialyltransferase</fullName>
    </alternativeName>
</protein>
<dbReference type="GO" id="GO:0047288">
    <property type="term" value="F:beta-D-galactosyl-(1-&gt;3)-N-acetyl-beta-D-galactosaminide alpha-2,3- sialyltransferase"/>
    <property type="evidence" value="ECO:0007669"/>
    <property type="project" value="UniProtKB-EC"/>
</dbReference>
<sequence length="126" mass="13791">MGLISLRGGRTTCLTVAVTLDPVSRMRRMRLRKEMWHFWGSPGSGKAGVGSSLVPTLLCSSSPAPPSPEVDLYGFGADSKGNWHHYWENNPSAGAFRKTGVHDGDFEFNLTTTLASVHKLRIFTGR</sequence>
<evidence type="ECO:0000256" key="2">
    <source>
        <dbReference type="ARBA" id="ARBA00004934"/>
    </source>
</evidence>
<keyword evidence="20" id="KW-1185">Reference proteome</keyword>
<dbReference type="EC" id="2.4.3.2" evidence="14"/>
<dbReference type="InterPro" id="IPR001675">
    <property type="entry name" value="Glyco_trans_29"/>
</dbReference>
<dbReference type="EMBL" id="JACASF010000016">
    <property type="protein sequence ID" value="KAF6426885.1"/>
    <property type="molecule type" value="Genomic_DNA"/>
</dbReference>
<evidence type="ECO:0000256" key="8">
    <source>
        <dbReference type="ARBA" id="ARBA00022989"/>
    </source>
</evidence>
<evidence type="ECO:0000256" key="16">
    <source>
        <dbReference type="ARBA" id="ARBA00043673"/>
    </source>
</evidence>
<evidence type="ECO:0000256" key="3">
    <source>
        <dbReference type="ARBA" id="ARBA00006003"/>
    </source>
</evidence>
<dbReference type="Gene3D" id="3.90.1480.20">
    <property type="entry name" value="Glycosyl transferase family 29"/>
    <property type="match status" value="1"/>
</dbReference>
<reference evidence="19 20" key="1">
    <citation type="journal article" date="2020" name="Nature">
        <title>Six reference-quality genomes reveal evolution of bat adaptations.</title>
        <authorList>
            <person name="Jebb D."/>
            <person name="Huang Z."/>
            <person name="Pippel M."/>
            <person name="Hughes G.M."/>
            <person name="Lavrichenko K."/>
            <person name="Devanna P."/>
            <person name="Winkler S."/>
            <person name="Jermiin L.S."/>
            <person name="Skirmuntt E.C."/>
            <person name="Katzourakis A."/>
            <person name="Burkitt-Gray L."/>
            <person name="Ray D.A."/>
            <person name="Sullivan K.A.M."/>
            <person name="Roscito J.G."/>
            <person name="Kirilenko B.M."/>
            <person name="Davalos L.M."/>
            <person name="Corthals A.P."/>
            <person name="Power M.L."/>
            <person name="Jones G."/>
            <person name="Ransome R.D."/>
            <person name="Dechmann D.K.N."/>
            <person name="Locatelli A.G."/>
            <person name="Puechmaille S.J."/>
            <person name="Fedrigo O."/>
            <person name="Jarvis E.D."/>
            <person name="Hiller M."/>
            <person name="Vernes S.C."/>
            <person name="Myers E.W."/>
            <person name="Teeling E.C."/>
        </authorList>
    </citation>
    <scope>NUCLEOTIDE SEQUENCE [LARGE SCALE GENOMIC DNA]</scope>
    <source>
        <strain evidence="19">MMolMol1</strain>
        <tissue evidence="19">Muscle</tissue>
    </source>
</reference>
<comment type="catalytic activity">
    <reaction evidence="18">
        <text>ganglioside GM1 (d18:1(4E)/18:0) + CMP-N-acetyl-beta-neuraminate = ganglioside GD1a (18:1(4E)/18:0) + CMP + H(+)</text>
        <dbReference type="Rhea" id="RHEA:48248"/>
        <dbReference type="ChEBI" id="CHEBI:15378"/>
        <dbReference type="ChEBI" id="CHEBI:57812"/>
        <dbReference type="ChEBI" id="CHEBI:60377"/>
        <dbReference type="ChEBI" id="CHEBI:73110"/>
        <dbReference type="ChEBI" id="CHEBI:90153"/>
    </reaction>
    <physiologicalReaction direction="left-to-right" evidence="18">
        <dbReference type="Rhea" id="RHEA:48249"/>
    </physiologicalReaction>
</comment>
<evidence type="ECO:0000256" key="5">
    <source>
        <dbReference type="ARBA" id="ARBA00022679"/>
    </source>
</evidence>
<dbReference type="GO" id="GO:0003836">
    <property type="term" value="F:beta-galactoside (CMP) alpha-2,3-sialyltransferase activity"/>
    <property type="evidence" value="ECO:0007669"/>
    <property type="project" value="UniProtKB-EC"/>
</dbReference>
<comment type="similarity">
    <text evidence="3">Belongs to the glycosyltransferase 29 family.</text>
</comment>
<evidence type="ECO:0000256" key="6">
    <source>
        <dbReference type="ARBA" id="ARBA00022692"/>
    </source>
</evidence>
<keyword evidence="6" id="KW-0812">Transmembrane</keyword>
<dbReference type="InterPro" id="IPR038578">
    <property type="entry name" value="GT29-like_sf"/>
</dbReference>
<dbReference type="InterPro" id="IPR051757">
    <property type="entry name" value="Beta-gal_alpha2-3_sialyltrans"/>
</dbReference>
<organism evidence="19 20">
    <name type="scientific">Molossus molossus</name>
    <name type="common">Pallas' mastiff bat</name>
    <name type="synonym">Vespertilio molossus</name>
    <dbReference type="NCBI Taxonomy" id="27622"/>
    <lineage>
        <taxon>Eukaryota</taxon>
        <taxon>Metazoa</taxon>
        <taxon>Chordata</taxon>
        <taxon>Craniata</taxon>
        <taxon>Vertebrata</taxon>
        <taxon>Euteleostomi</taxon>
        <taxon>Mammalia</taxon>
        <taxon>Eutheria</taxon>
        <taxon>Laurasiatheria</taxon>
        <taxon>Chiroptera</taxon>
        <taxon>Yangochiroptera</taxon>
        <taxon>Molossidae</taxon>
        <taxon>Molossus</taxon>
    </lineage>
</organism>
<evidence type="ECO:0000256" key="13">
    <source>
        <dbReference type="ARBA" id="ARBA00036292"/>
    </source>
</evidence>
<comment type="subcellular location">
    <subcellularLocation>
        <location evidence="1">Golgi apparatus membrane</location>
        <topology evidence="1">Single-pass type II membrane protein</topology>
    </subcellularLocation>
</comment>
<comment type="pathway">
    <text evidence="2">Glycolipid biosynthesis.</text>
</comment>
<evidence type="ECO:0000256" key="10">
    <source>
        <dbReference type="ARBA" id="ARBA00023136"/>
    </source>
</evidence>
<gene>
    <name evidence="19" type="ORF">HJG59_017455</name>
</gene>
<evidence type="ECO:0000256" key="17">
    <source>
        <dbReference type="ARBA" id="ARBA00043773"/>
    </source>
</evidence>
<evidence type="ECO:0000256" key="14">
    <source>
        <dbReference type="ARBA" id="ARBA00039106"/>
    </source>
</evidence>
<dbReference type="PANTHER" id="PTHR46032">
    <property type="entry name" value="ALPHA-2,3-SIALYLTRANSFERASE ST3GAL I ISOFORM X1"/>
    <property type="match status" value="1"/>
</dbReference>
<keyword evidence="12" id="KW-0325">Glycoprotein</keyword>